<evidence type="ECO:0000313" key="11">
    <source>
        <dbReference type="EMBL" id="MBJ7608245.1"/>
    </source>
</evidence>
<protein>
    <recommendedName>
        <fullName evidence="4 8">Adenylyl-sulfate kinase</fullName>
        <ecNumber evidence="4 8">2.7.1.25</ecNumber>
    </recommendedName>
    <alternativeName>
        <fullName evidence="8">APS kinase</fullName>
    </alternativeName>
    <alternativeName>
        <fullName evidence="8">ATP adenosine-5'-phosphosulfate 3'-phosphotransferase</fullName>
    </alternativeName>
    <alternativeName>
        <fullName evidence="8">Adenosine-5'-phosphosulfate kinase</fullName>
    </alternativeName>
</protein>
<evidence type="ECO:0000256" key="4">
    <source>
        <dbReference type="ARBA" id="ARBA00012121"/>
    </source>
</evidence>
<dbReference type="GO" id="GO:0019379">
    <property type="term" value="P:sulfate assimilation, phosphoadenylyl sulfate reduction by phosphoadenylyl-sulfate reductase (thioredoxin)"/>
    <property type="evidence" value="ECO:0007669"/>
    <property type="project" value="TreeGrafter"/>
</dbReference>
<comment type="function">
    <text evidence="2 8 9">Catalyzes the synthesis of activated sulfate.</text>
</comment>
<keyword evidence="6 8" id="KW-0547">Nucleotide-binding</keyword>
<dbReference type="HAMAP" id="MF_00065">
    <property type="entry name" value="Adenylyl_sulf_kinase"/>
    <property type="match status" value="1"/>
</dbReference>
<feature type="active site" description="Phosphoserine intermediate" evidence="8">
    <location>
        <position position="86"/>
    </location>
</feature>
<comment type="pathway">
    <text evidence="3 8 9">Sulfur metabolism; hydrogen sulfide biosynthesis; sulfite from sulfate: step 2/3.</text>
</comment>
<organism evidence="11 12">
    <name type="scientific">Candidatus Amunia macphersoniae</name>
    <dbReference type="NCBI Taxonomy" id="3127014"/>
    <lineage>
        <taxon>Bacteria</taxon>
        <taxon>Bacillati</taxon>
        <taxon>Candidatus Dormiibacterota</taxon>
        <taxon>Candidatus Dormibacteria</taxon>
        <taxon>Candidatus Aeolococcales</taxon>
        <taxon>Candidatus Aeolococcaceae</taxon>
        <taxon>Candidatus Amunia</taxon>
    </lineage>
</organism>
<reference evidence="11 12" key="1">
    <citation type="submission" date="2020-10" db="EMBL/GenBank/DDBJ databases">
        <title>Ca. Dormibacterota MAGs.</title>
        <authorList>
            <person name="Montgomery K."/>
        </authorList>
    </citation>
    <scope>NUCLEOTIDE SEQUENCE [LARGE SCALE GENOMIC DNA]</scope>
    <source>
        <strain evidence="11">Mitchell_Peninsula_5</strain>
    </source>
</reference>
<evidence type="ECO:0000313" key="12">
    <source>
        <dbReference type="Proteomes" id="UP000614410"/>
    </source>
</evidence>
<evidence type="ECO:0000256" key="6">
    <source>
        <dbReference type="ARBA" id="ARBA00022741"/>
    </source>
</evidence>
<dbReference type="InterPro" id="IPR027417">
    <property type="entry name" value="P-loop_NTPase"/>
</dbReference>
<dbReference type="AlphaFoldDB" id="A0A934KLR0"/>
<evidence type="ECO:0000256" key="9">
    <source>
        <dbReference type="RuleBase" id="RU004347"/>
    </source>
</evidence>
<dbReference type="GO" id="GO:0005737">
    <property type="term" value="C:cytoplasm"/>
    <property type="evidence" value="ECO:0007669"/>
    <property type="project" value="TreeGrafter"/>
</dbReference>
<feature type="domain" description="APS kinase" evidence="10">
    <location>
        <begin position="5"/>
        <end position="152"/>
    </location>
</feature>
<dbReference type="PANTHER" id="PTHR42700">
    <property type="entry name" value="SULFATE ADENYLYLTRANSFERASE"/>
    <property type="match status" value="1"/>
</dbReference>
<keyword evidence="8 9" id="KW-0418">Kinase</keyword>
<dbReference type="InterPro" id="IPR059117">
    <property type="entry name" value="APS_kinase_dom"/>
</dbReference>
<evidence type="ECO:0000256" key="2">
    <source>
        <dbReference type="ARBA" id="ARBA00002632"/>
    </source>
</evidence>
<keyword evidence="5 8" id="KW-0808">Transferase</keyword>
<dbReference type="FunFam" id="3.40.50.300:FF:000802">
    <property type="entry name" value="Sulfate adenylyltransferase"/>
    <property type="match status" value="1"/>
</dbReference>
<dbReference type="NCBIfam" id="NF003013">
    <property type="entry name" value="PRK03846.1"/>
    <property type="match status" value="1"/>
</dbReference>
<feature type="binding site" evidence="8">
    <location>
        <begin position="12"/>
        <end position="19"/>
    </location>
    <ligand>
        <name>ATP</name>
        <dbReference type="ChEBI" id="CHEBI:30616"/>
    </ligand>
</feature>
<gene>
    <name evidence="8 11" type="primary">cysC</name>
    <name evidence="11" type="ORF">JF887_02280</name>
</gene>
<dbReference type="GO" id="GO:0005524">
    <property type="term" value="F:ATP binding"/>
    <property type="evidence" value="ECO:0007669"/>
    <property type="project" value="UniProtKB-UniRule"/>
</dbReference>
<comment type="caution">
    <text evidence="11">The sequence shown here is derived from an EMBL/GenBank/DDBJ whole genome shotgun (WGS) entry which is preliminary data.</text>
</comment>
<dbReference type="GO" id="GO:0004020">
    <property type="term" value="F:adenylylsulfate kinase activity"/>
    <property type="evidence" value="ECO:0007669"/>
    <property type="project" value="UniProtKB-UniRule"/>
</dbReference>
<evidence type="ECO:0000259" key="10">
    <source>
        <dbReference type="Pfam" id="PF01583"/>
    </source>
</evidence>
<dbReference type="InterPro" id="IPR050512">
    <property type="entry name" value="Sulf_AdTrans/APS_kinase"/>
</dbReference>
<dbReference type="GO" id="GO:0004781">
    <property type="term" value="F:sulfate adenylyltransferase (ATP) activity"/>
    <property type="evidence" value="ECO:0007669"/>
    <property type="project" value="TreeGrafter"/>
</dbReference>
<accession>A0A934KLR0</accession>
<dbReference type="InterPro" id="IPR002891">
    <property type="entry name" value="APS"/>
</dbReference>
<comment type="similarity">
    <text evidence="8 9">Belongs to the APS kinase family.</text>
</comment>
<dbReference type="GO" id="GO:0070814">
    <property type="term" value="P:hydrogen sulfide biosynthetic process"/>
    <property type="evidence" value="ECO:0007669"/>
    <property type="project" value="UniProtKB-UniRule"/>
</dbReference>
<evidence type="ECO:0000256" key="3">
    <source>
        <dbReference type="ARBA" id="ARBA00004806"/>
    </source>
</evidence>
<dbReference type="Pfam" id="PF01583">
    <property type="entry name" value="APS_kinase"/>
    <property type="match status" value="1"/>
</dbReference>
<dbReference type="Proteomes" id="UP000614410">
    <property type="component" value="Unassembled WGS sequence"/>
</dbReference>
<comment type="catalytic activity">
    <reaction evidence="1 8 9">
        <text>adenosine 5'-phosphosulfate + ATP = 3'-phosphoadenylyl sulfate + ADP + H(+)</text>
        <dbReference type="Rhea" id="RHEA:24152"/>
        <dbReference type="ChEBI" id="CHEBI:15378"/>
        <dbReference type="ChEBI" id="CHEBI:30616"/>
        <dbReference type="ChEBI" id="CHEBI:58243"/>
        <dbReference type="ChEBI" id="CHEBI:58339"/>
        <dbReference type="ChEBI" id="CHEBI:456216"/>
        <dbReference type="EC" id="2.7.1.25"/>
    </reaction>
</comment>
<evidence type="ECO:0000256" key="5">
    <source>
        <dbReference type="ARBA" id="ARBA00022679"/>
    </source>
</evidence>
<dbReference type="Gene3D" id="3.40.50.300">
    <property type="entry name" value="P-loop containing nucleotide triphosphate hydrolases"/>
    <property type="match status" value="1"/>
</dbReference>
<sequence>MPQPGLTIWLTGLSGAGKSTIANGLSSELRERGHPVEVLDGDVVRTNLSRGLGFSKEDRDTNIRRIGFVAELLTRNGVVVIVAAISPYRDVRDEVRERVGRFIEVFVDCPIAVLTERDSKGLYRKALAGELDNFTGVSDPYEEPAHADVVVDTSSETAAQSVTRVLATVAESGLLPPAPDDDGEAPQASR</sequence>
<keyword evidence="7 8" id="KW-0067">ATP-binding</keyword>
<proteinExistence type="inferred from homology"/>
<dbReference type="SUPFAM" id="SSF52540">
    <property type="entry name" value="P-loop containing nucleoside triphosphate hydrolases"/>
    <property type="match status" value="1"/>
</dbReference>
<dbReference type="GO" id="GO:0010134">
    <property type="term" value="P:sulfate assimilation via adenylyl sulfate reduction"/>
    <property type="evidence" value="ECO:0007669"/>
    <property type="project" value="TreeGrafter"/>
</dbReference>
<name>A0A934KLR0_9BACT</name>
<dbReference type="PANTHER" id="PTHR42700:SF1">
    <property type="entry name" value="SULFATE ADENYLYLTRANSFERASE"/>
    <property type="match status" value="1"/>
</dbReference>
<keyword evidence="8" id="KW-0597">Phosphoprotein</keyword>
<evidence type="ECO:0000256" key="8">
    <source>
        <dbReference type="HAMAP-Rule" id="MF_00065"/>
    </source>
</evidence>
<evidence type="ECO:0000256" key="7">
    <source>
        <dbReference type="ARBA" id="ARBA00022840"/>
    </source>
</evidence>
<dbReference type="NCBIfam" id="NF002059">
    <property type="entry name" value="PRK00889.1"/>
    <property type="match status" value="1"/>
</dbReference>
<dbReference type="EC" id="2.7.1.25" evidence="4 8"/>
<dbReference type="CDD" id="cd02027">
    <property type="entry name" value="APSK"/>
    <property type="match status" value="1"/>
</dbReference>
<dbReference type="NCBIfam" id="TIGR00455">
    <property type="entry name" value="apsK"/>
    <property type="match status" value="1"/>
</dbReference>
<dbReference type="EMBL" id="JAEKNN010000009">
    <property type="protein sequence ID" value="MBJ7608245.1"/>
    <property type="molecule type" value="Genomic_DNA"/>
</dbReference>
<evidence type="ECO:0000256" key="1">
    <source>
        <dbReference type="ARBA" id="ARBA00001823"/>
    </source>
</evidence>
<dbReference type="NCBIfam" id="NF004041">
    <property type="entry name" value="PRK05541.1"/>
    <property type="match status" value="1"/>
</dbReference>